<dbReference type="AlphaFoldDB" id="A0A5S5C1S9"/>
<dbReference type="RefSeq" id="WP_148930926.1">
    <property type="nucleotide sequence ID" value="NZ_VNHS01000007.1"/>
</dbReference>
<dbReference type="EMBL" id="VNHS01000007">
    <property type="protein sequence ID" value="TYP73381.1"/>
    <property type="molecule type" value="Genomic_DNA"/>
</dbReference>
<sequence length="394" mass="45436">MSKAIINTLEKYAPNLVAIREQLTGRTMDEEMIKGQLEVEADTYCTPLLNKRIYELKRVHLQLMEKRNDLSGQFLNTRMEQKNPSDELIEQLDTVEMQILMLEKAIHKKQEQNRQLSHSVERNFIDHPFISSSSPNEVTLKKKRKENGVLEMSKTGFRNLFYQNGNGKVLLPSDARNMLGIFKMWEQKGKNKEFAFEFRELLKCVQADINGGEYEALHDSLDNLGKTSIVMEEYYDAEAKKRRRTKIHNPFQTVEIDRDSNQAHVKLSDDLFKNLLLGNVVSISISLFNDLATPTSKNLYLVVVNKTKDKEFILEVEPLIGHLGINSNEKSKAYSLLKASFEELQNFDVIQSFTILKNGRTPVKIIFQPSDWLLQANSYDEQLLIDNANAPIYI</sequence>
<accession>A0A5S5C1S9</accession>
<dbReference type="Pfam" id="PF10134">
    <property type="entry name" value="RPA"/>
    <property type="match status" value="1"/>
</dbReference>
<keyword evidence="3" id="KW-1185">Reference proteome</keyword>
<reference evidence="2 3" key="1">
    <citation type="submission" date="2019-07" db="EMBL/GenBank/DDBJ databases">
        <title>Genomic Encyclopedia of Type Strains, Phase III (KMG-III): the genomes of soil and plant-associated and newly described type strains.</title>
        <authorList>
            <person name="Whitman W."/>
        </authorList>
    </citation>
    <scope>NUCLEOTIDE SEQUENCE [LARGE SCALE GENOMIC DNA]</scope>
    <source>
        <strain evidence="2 3">BL24</strain>
    </source>
</reference>
<organism evidence="2 3">
    <name type="scientific">Paenibacillus methanolicus</name>
    <dbReference type="NCBI Taxonomy" id="582686"/>
    <lineage>
        <taxon>Bacteria</taxon>
        <taxon>Bacillati</taxon>
        <taxon>Bacillota</taxon>
        <taxon>Bacilli</taxon>
        <taxon>Bacillales</taxon>
        <taxon>Paenibacillaceae</taxon>
        <taxon>Paenibacillus</taxon>
    </lineage>
</organism>
<gene>
    <name evidence="2" type="ORF">BCM02_107365</name>
</gene>
<dbReference type="OrthoDB" id="2522112at2"/>
<name>A0A5S5C1S9_9BACL</name>
<dbReference type="Proteomes" id="UP000323257">
    <property type="component" value="Unassembled WGS sequence"/>
</dbReference>
<feature type="coiled-coil region" evidence="1">
    <location>
        <begin position="85"/>
        <end position="112"/>
    </location>
</feature>
<evidence type="ECO:0000313" key="3">
    <source>
        <dbReference type="Proteomes" id="UP000323257"/>
    </source>
</evidence>
<dbReference type="InterPro" id="IPR018777">
    <property type="entry name" value="Replication_initiator_prot_A"/>
</dbReference>
<proteinExistence type="predicted"/>
<evidence type="ECO:0000256" key="1">
    <source>
        <dbReference type="SAM" id="Coils"/>
    </source>
</evidence>
<comment type="caution">
    <text evidence="2">The sequence shown here is derived from an EMBL/GenBank/DDBJ whole genome shotgun (WGS) entry which is preliminary data.</text>
</comment>
<evidence type="ECO:0000313" key="2">
    <source>
        <dbReference type="EMBL" id="TYP73381.1"/>
    </source>
</evidence>
<protein>
    <submittedName>
        <fullName evidence="2">Replication initiator protein A</fullName>
    </submittedName>
</protein>
<keyword evidence="1" id="KW-0175">Coiled coil</keyword>